<dbReference type="SUPFAM" id="SSF53067">
    <property type="entry name" value="Actin-like ATPase domain"/>
    <property type="match status" value="2"/>
</dbReference>
<keyword evidence="3 4" id="KW-0418">Kinase</keyword>
<dbReference type="CDD" id="cd07776">
    <property type="entry name" value="ASKHA_NBD_FGGY_SpXK-like"/>
    <property type="match status" value="1"/>
</dbReference>
<comment type="similarity">
    <text evidence="1 4">Belongs to the FGGY kinase family.</text>
</comment>
<keyword evidence="4" id="KW-0119">Carbohydrate metabolism</keyword>
<dbReference type="Gene3D" id="3.30.420.40">
    <property type="match status" value="2"/>
</dbReference>
<dbReference type="RefSeq" id="XP_002110106.1">
    <property type="nucleotide sequence ID" value="XM_002110070.1"/>
</dbReference>
<protein>
    <recommendedName>
        <fullName evidence="4">Xylulose kinase</fullName>
        <ecNumber evidence="4">2.7.1.17</ecNumber>
    </recommendedName>
</protein>
<dbReference type="InterPro" id="IPR018485">
    <property type="entry name" value="FGGY_C"/>
</dbReference>
<feature type="domain" description="Carbohydrate kinase FGGY N-terminal" evidence="5">
    <location>
        <begin position="129"/>
        <end position="285"/>
    </location>
</feature>
<dbReference type="EMBL" id="DS985242">
    <property type="protein sequence ID" value="EDV28272.1"/>
    <property type="molecule type" value="Genomic_DNA"/>
</dbReference>
<dbReference type="PANTHER" id="PTHR10196">
    <property type="entry name" value="SUGAR KINASE"/>
    <property type="match status" value="1"/>
</dbReference>
<dbReference type="PhylomeDB" id="B3RQ00"/>
<dbReference type="OMA" id="NSCALGG"/>
<dbReference type="GO" id="GO:0004856">
    <property type="term" value="F:D-xylulokinase activity"/>
    <property type="evidence" value="ECO:0000318"/>
    <property type="project" value="GO_Central"/>
</dbReference>
<gene>
    <name evidence="7" type="ORF">TRIADDRAFT_53727</name>
</gene>
<dbReference type="GO" id="GO:0005829">
    <property type="term" value="C:cytosol"/>
    <property type="evidence" value="ECO:0000318"/>
    <property type="project" value="GO_Central"/>
</dbReference>
<evidence type="ECO:0000313" key="7">
    <source>
        <dbReference type="EMBL" id="EDV28272.1"/>
    </source>
</evidence>
<dbReference type="GO" id="GO:0005524">
    <property type="term" value="F:ATP binding"/>
    <property type="evidence" value="ECO:0007669"/>
    <property type="project" value="UniProtKB-KW"/>
</dbReference>
<dbReference type="PANTHER" id="PTHR10196:SF57">
    <property type="entry name" value="XYLULOSE KINASE"/>
    <property type="match status" value="1"/>
</dbReference>
<comment type="function">
    <text evidence="4">Phosphorylates D-xylulose to produce D-xylulose 5-phosphate, a molecule that may play an important role in the regulation of glucose metabolism and lipogenesis.</text>
</comment>
<dbReference type="eggNOG" id="KOG2531">
    <property type="taxonomic scope" value="Eukaryota"/>
</dbReference>
<reference evidence="7 8" key="1">
    <citation type="journal article" date="2008" name="Nature">
        <title>The Trichoplax genome and the nature of placozoans.</title>
        <authorList>
            <person name="Srivastava M."/>
            <person name="Begovic E."/>
            <person name="Chapman J."/>
            <person name="Putnam N.H."/>
            <person name="Hellsten U."/>
            <person name="Kawashima T."/>
            <person name="Kuo A."/>
            <person name="Mitros T."/>
            <person name="Salamov A."/>
            <person name="Carpenter M.L."/>
            <person name="Signorovitch A.Y."/>
            <person name="Moreno M.A."/>
            <person name="Kamm K."/>
            <person name="Grimwood J."/>
            <person name="Schmutz J."/>
            <person name="Shapiro H."/>
            <person name="Grigoriev I.V."/>
            <person name="Buss L.W."/>
            <person name="Schierwater B."/>
            <person name="Dellaporta S.L."/>
            <person name="Rokhsar D.S."/>
        </authorList>
    </citation>
    <scope>NUCLEOTIDE SEQUENCE [LARGE SCALE GENOMIC DNA]</scope>
    <source>
        <strain evidence="7 8">Grell-BS-1999</strain>
    </source>
</reference>
<dbReference type="FunCoup" id="B3RQ00">
    <property type="interactions" value="721"/>
</dbReference>
<proteinExistence type="inferred from homology"/>
<dbReference type="InterPro" id="IPR000577">
    <property type="entry name" value="Carb_kinase_FGGY"/>
</dbReference>
<dbReference type="PIRSF" id="PIRSF000538">
    <property type="entry name" value="GlpK"/>
    <property type="match status" value="1"/>
</dbReference>
<dbReference type="KEGG" id="tad:TRIADDRAFT_53727"/>
<dbReference type="Pfam" id="PF00370">
    <property type="entry name" value="FGGY_N"/>
    <property type="match status" value="1"/>
</dbReference>
<dbReference type="HOGENOM" id="CLU_016149_8_0_1"/>
<dbReference type="CTD" id="6750779"/>
<evidence type="ECO:0000256" key="2">
    <source>
        <dbReference type="ARBA" id="ARBA00022679"/>
    </source>
</evidence>
<dbReference type="AlphaFoldDB" id="B3RQ00"/>
<evidence type="ECO:0000259" key="5">
    <source>
        <dbReference type="Pfam" id="PF00370"/>
    </source>
</evidence>
<evidence type="ECO:0000259" key="6">
    <source>
        <dbReference type="Pfam" id="PF02782"/>
    </source>
</evidence>
<name>B3RQ00_TRIAD</name>
<comment type="catalytic activity">
    <reaction evidence="4">
        <text>D-xylulose + ATP = D-xylulose 5-phosphate + ADP + H(+)</text>
        <dbReference type="Rhea" id="RHEA:10964"/>
        <dbReference type="ChEBI" id="CHEBI:15378"/>
        <dbReference type="ChEBI" id="CHEBI:17140"/>
        <dbReference type="ChEBI" id="CHEBI:30616"/>
        <dbReference type="ChEBI" id="CHEBI:57737"/>
        <dbReference type="ChEBI" id="CHEBI:456216"/>
        <dbReference type="EC" id="2.7.1.17"/>
    </reaction>
</comment>
<dbReference type="GO" id="GO:0042732">
    <property type="term" value="P:D-xylose metabolic process"/>
    <property type="evidence" value="ECO:0007669"/>
    <property type="project" value="UniProtKB-UniRule"/>
</dbReference>
<dbReference type="EC" id="2.7.1.17" evidence="4"/>
<dbReference type="InterPro" id="IPR018484">
    <property type="entry name" value="FGGY_N"/>
</dbReference>
<keyword evidence="4" id="KW-0547">Nucleotide-binding</keyword>
<dbReference type="OrthoDB" id="1728974at2759"/>
<organism evidence="7 8">
    <name type="scientific">Trichoplax adhaerens</name>
    <name type="common">Trichoplax reptans</name>
    <dbReference type="NCBI Taxonomy" id="10228"/>
    <lineage>
        <taxon>Eukaryota</taxon>
        <taxon>Metazoa</taxon>
        <taxon>Placozoa</taxon>
        <taxon>Uniplacotomia</taxon>
        <taxon>Trichoplacea</taxon>
        <taxon>Trichoplacidae</taxon>
        <taxon>Trichoplax</taxon>
    </lineage>
</organism>
<dbReference type="GO" id="GO:0005997">
    <property type="term" value="P:xylulose metabolic process"/>
    <property type="evidence" value="ECO:0000318"/>
    <property type="project" value="GO_Central"/>
</dbReference>
<evidence type="ECO:0000256" key="1">
    <source>
        <dbReference type="ARBA" id="ARBA00009156"/>
    </source>
</evidence>
<keyword evidence="4" id="KW-0859">Xylose metabolism</keyword>
<dbReference type="InterPro" id="IPR043129">
    <property type="entry name" value="ATPase_NBD"/>
</dbReference>
<dbReference type="Proteomes" id="UP000009022">
    <property type="component" value="Unassembled WGS sequence"/>
</dbReference>
<dbReference type="GeneID" id="6750779"/>
<dbReference type="FunFam" id="3.30.420.40:FF:000118">
    <property type="entry name" value="Xylulose kinase 2"/>
    <property type="match status" value="1"/>
</dbReference>
<dbReference type="Pfam" id="PF02782">
    <property type="entry name" value="FGGY_C"/>
    <property type="match status" value="1"/>
</dbReference>
<evidence type="ECO:0000256" key="4">
    <source>
        <dbReference type="RuleBase" id="RU367058"/>
    </source>
</evidence>
<feature type="domain" description="Carbohydrate kinase FGGY C-terminal" evidence="6">
    <location>
        <begin position="293"/>
        <end position="478"/>
    </location>
</feature>
<keyword evidence="2 4" id="KW-0808">Transferase</keyword>
<keyword evidence="4" id="KW-0067">ATP-binding</keyword>
<evidence type="ECO:0000256" key="3">
    <source>
        <dbReference type="ARBA" id="ARBA00022777"/>
    </source>
</evidence>
<dbReference type="STRING" id="10228.B3RQ00"/>
<evidence type="ECO:0000313" key="8">
    <source>
        <dbReference type="Proteomes" id="UP000009022"/>
    </source>
</evidence>
<dbReference type="InterPro" id="IPR042024">
    <property type="entry name" value="D-XK_euk"/>
</dbReference>
<sequence length="525" mass="58113">MGDTSTYLGFDFSTQQLKAIAIDSKLTVICQYNVIYDKELSEFKTKGGVHKHPDRITVTSPCLMWVKALDIILQKMKNDNFDFSSVVSICGAGQQHGSVYWKKGAGEILNHLDAAQGTLASQLENCLALLNSPVWMDSSTTKQCLQLERAFNGPQNLANVTGSKAYERFTGCQIAKIFQNFPNIYQECERISLVSSFGASLFLGRYAAIDYCDGSGMNLMDIFMKRYSDCALQACAPNLKELLGDLVKPGTNLGCISSYMRDKYGFSSNCRVSAFTGDNPASLVGMRLKQGDLAISLGTSDTVFIWLDNPQPALEGHIFCNPISSESFMALLCFKNGSLTRESIKNELGIETWEKFEELMADTPPGNNGNIGIYFKEMEITPPKIGCYRYDCNGNEMQDFDLKTEVRALIEGQFMAKRMHAENLGYDIGKCNRIIATGGASSNKALLQVLSDIFNKPIYVQNISNSVSLGGAYMANFAINSELLEEWLLLRDSYRLAAEPNPATITAYSKLLESYRCLEAKIPSK</sequence>
<keyword evidence="8" id="KW-1185">Reference proteome</keyword>
<accession>B3RQ00</accession>
<dbReference type="InParanoid" id="B3RQ00"/>